<organism evidence="5 6">
    <name type="scientific">Halanaerobium kushneri</name>
    <dbReference type="NCBI Taxonomy" id="56779"/>
    <lineage>
        <taxon>Bacteria</taxon>
        <taxon>Bacillati</taxon>
        <taxon>Bacillota</taxon>
        <taxon>Clostridia</taxon>
        <taxon>Halanaerobiales</taxon>
        <taxon>Halanaerobiaceae</taxon>
        <taxon>Halanaerobium</taxon>
    </lineage>
</organism>
<keyword evidence="1" id="KW-0805">Transcription regulation</keyword>
<dbReference type="Pfam" id="PF13377">
    <property type="entry name" value="Peripla_BP_3"/>
    <property type="match status" value="1"/>
</dbReference>
<dbReference type="PANTHER" id="PTHR30146">
    <property type="entry name" value="LACI-RELATED TRANSCRIPTIONAL REPRESSOR"/>
    <property type="match status" value="1"/>
</dbReference>
<sequence length="331" mass="37047">MVTINDIAKKAKVSKSTVSKVINNYSGVGDDTKEKVLKIMKENNYWPNSVARSLSTKKSYTIGIFGPQILNNFFFREVFEGIEAVMGDKGYDLLYFTNKQWDESWVDYSYKEKCENRNVDGVIMMGYGKVNIAQFDRLLKSDIPSVFIDLDLVGSNTSYVTSDNTGGARKAVEYLAELGHKKIAMIRGLNGFKVSTDRFVGFQQAIKALNLPYNSEWMFDGDYSMETGYQSMKRILNLDEKPTAVFAEDLIAIGAIKAIRQAGLNVPGDYSIIGFDSIEIGRHYHLTTIAQDQIGLGEAASKLLLNIINKKSFSPIILPTRLIIGETCRKV</sequence>
<protein>
    <submittedName>
        <fullName evidence="5">LacI family transcriptional regulator/LacI family transcriptional regulator, purine nucleotide synthesis repressor</fullName>
    </submittedName>
</protein>
<dbReference type="STRING" id="56779.SAMN05421834_11732"/>
<dbReference type="InterPro" id="IPR000843">
    <property type="entry name" value="HTH_LacI"/>
</dbReference>
<dbReference type="PROSITE" id="PS50932">
    <property type="entry name" value="HTH_LACI_2"/>
    <property type="match status" value="1"/>
</dbReference>
<dbReference type="InterPro" id="IPR046335">
    <property type="entry name" value="LacI/GalR-like_sensor"/>
</dbReference>
<evidence type="ECO:0000259" key="4">
    <source>
        <dbReference type="PROSITE" id="PS50932"/>
    </source>
</evidence>
<keyword evidence="6" id="KW-1185">Reference proteome</keyword>
<dbReference type="SMART" id="SM00354">
    <property type="entry name" value="HTH_LACI"/>
    <property type="match status" value="1"/>
</dbReference>
<dbReference type="EMBL" id="FTNC01000017">
    <property type="protein sequence ID" value="SIR24240.1"/>
    <property type="molecule type" value="Genomic_DNA"/>
</dbReference>
<gene>
    <name evidence="5" type="ORF">SAMN05421834_11732</name>
</gene>
<dbReference type="PANTHER" id="PTHR30146:SF109">
    <property type="entry name" value="HTH-TYPE TRANSCRIPTIONAL REGULATOR GALS"/>
    <property type="match status" value="1"/>
</dbReference>
<dbReference type="PRINTS" id="PR00036">
    <property type="entry name" value="HTHLACI"/>
</dbReference>
<evidence type="ECO:0000256" key="2">
    <source>
        <dbReference type="ARBA" id="ARBA00023125"/>
    </source>
</evidence>
<keyword evidence="2" id="KW-0238">DNA-binding</keyword>
<dbReference type="Gene3D" id="3.40.50.2300">
    <property type="match status" value="2"/>
</dbReference>
<dbReference type="GO" id="GO:0003700">
    <property type="term" value="F:DNA-binding transcription factor activity"/>
    <property type="evidence" value="ECO:0007669"/>
    <property type="project" value="TreeGrafter"/>
</dbReference>
<dbReference type="CDD" id="cd01392">
    <property type="entry name" value="HTH_LacI"/>
    <property type="match status" value="1"/>
</dbReference>
<dbReference type="InterPro" id="IPR010982">
    <property type="entry name" value="Lambda_DNA-bd_dom_sf"/>
</dbReference>
<dbReference type="SUPFAM" id="SSF47413">
    <property type="entry name" value="lambda repressor-like DNA-binding domains"/>
    <property type="match status" value="1"/>
</dbReference>
<dbReference type="Gene3D" id="1.10.260.40">
    <property type="entry name" value="lambda repressor-like DNA-binding domains"/>
    <property type="match status" value="1"/>
</dbReference>
<reference evidence="6" key="1">
    <citation type="submission" date="2017-01" db="EMBL/GenBank/DDBJ databases">
        <authorList>
            <person name="Varghese N."/>
            <person name="Submissions S."/>
        </authorList>
    </citation>
    <scope>NUCLEOTIDE SEQUENCE [LARGE SCALE GENOMIC DNA]</scope>
    <source>
        <strain evidence="6">ATCC 700103</strain>
    </source>
</reference>
<dbReference type="InterPro" id="IPR028082">
    <property type="entry name" value="Peripla_BP_I"/>
</dbReference>
<keyword evidence="3" id="KW-0804">Transcription</keyword>
<dbReference type="CDD" id="cd06267">
    <property type="entry name" value="PBP1_LacI_sugar_binding-like"/>
    <property type="match status" value="1"/>
</dbReference>
<dbReference type="GO" id="GO:0000976">
    <property type="term" value="F:transcription cis-regulatory region binding"/>
    <property type="evidence" value="ECO:0007669"/>
    <property type="project" value="TreeGrafter"/>
</dbReference>
<proteinExistence type="predicted"/>
<accession>A0A1N6ZBI3</accession>
<name>A0A1N6ZBI3_9FIRM</name>
<dbReference type="AlphaFoldDB" id="A0A1N6ZBI3"/>
<dbReference type="PROSITE" id="PS00356">
    <property type="entry name" value="HTH_LACI_1"/>
    <property type="match status" value="1"/>
</dbReference>
<dbReference type="RefSeq" id="WP_076545540.1">
    <property type="nucleotide sequence ID" value="NZ_FTNC01000017.1"/>
</dbReference>
<dbReference type="OrthoDB" id="9789891at2"/>
<dbReference type="SUPFAM" id="SSF53822">
    <property type="entry name" value="Periplasmic binding protein-like I"/>
    <property type="match status" value="1"/>
</dbReference>
<evidence type="ECO:0000256" key="1">
    <source>
        <dbReference type="ARBA" id="ARBA00023015"/>
    </source>
</evidence>
<evidence type="ECO:0000313" key="6">
    <source>
        <dbReference type="Proteomes" id="UP000185669"/>
    </source>
</evidence>
<evidence type="ECO:0000313" key="5">
    <source>
        <dbReference type="EMBL" id="SIR24240.1"/>
    </source>
</evidence>
<dbReference type="Proteomes" id="UP000185669">
    <property type="component" value="Unassembled WGS sequence"/>
</dbReference>
<dbReference type="Pfam" id="PF00356">
    <property type="entry name" value="LacI"/>
    <property type="match status" value="1"/>
</dbReference>
<feature type="domain" description="HTH lacI-type" evidence="4">
    <location>
        <begin position="2"/>
        <end position="56"/>
    </location>
</feature>
<evidence type="ECO:0000256" key="3">
    <source>
        <dbReference type="ARBA" id="ARBA00023163"/>
    </source>
</evidence>